<dbReference type="PANTHER" id="PTHR48081">
    <property type="entry name" value="AB HYDROLASE SUPERFAMILY PROTEIN C4A8.06C"/>
    <property type="match status" value="1"/>
</dbReference>
<reference evidence="5 6" key="1">
    <citation type="submission" date="2016-09" db="EMBL/GenBank/DDBJ databases">
        <authorList>
            <person name="Capua I."/>
            <person name="De Benedictis P."/>
            <person name="Joannis T."/>
            <person name="Lombin L.H."/>
            <person name="Cattoli G."/>
        </authorList>
    </citation>
    <scope>NUCLEOTIDE SEQUENCE [LARGE SCALE GENOMIC DNA]</scope>
    <source>
        <strain evidence="5 6">LMG 25899</strain>
    </source>
</reference>
<dbReference type="InterPro" id="IPR013094">
    <property type="entry name" value="AB_hydrolase_3"/>
</dbReference>
<gene>
    <name evidence="5" type="ORF">BCR26_15700</name>
</gene>
<feature type="domain" description="Alpha/beta hydrolase fold-3" evidence="4">
    <location>
        <begin position="127"/>
        <end position="344"/>
    </location>
</feature>
<sequence length="369" mass="41240">MGRQYDQQLLKDIIEKQEKAVVDGVEILFKPIPDCEIKGAMDPRIYKQMKKMALITRFIPKSKLKMTVNEKSVAKLRKMFNSIDSTPIVDEEAVTVTSEFVTAEDGYKIPMYCFKSKNTLENAPILYFIHGGGFFAGSTAVVTDALKVIVQNTNIIAFSIDYRLAPENLYPIGHEDCYSGLKWIHDNANRFGGDPNNIFVAGDSAGGNLTLYCTNKSLDENWNLVKGQLILYPTVNMGGVEDEYVKFSKEKFDIYDKQARIINLTLDMFSGATAGLGQLLGTKELMNKYLSPYIEVNPAMPPTFVTVGEHDFLKVETLAYARKLVLAGVDTTTIVYKGLGHAYIDRIGYLPQSEDCAIEMGNFILKHKG</sequence>
<dbReference type="GO" id="GO:0016787">
    <property type="term" value="F:hydrolase activity"/>
    <property type="evidence" value="ECO:0007669"/>
    <property type="project" value="UniProtKB-KW"/>
</dbReference>
<dbReference type="EMBL" id="MIEK01000037">
    <property type="protein sequence ID" value="OEH81702.1"/>
    <property type="molecule type" value="Genomic_DNA"/>
</dbReference>
<accession>A0A1E5KV04</accession>
<comment type="caution">
    <text evidence="5">The sequence shown here is derived from an EMBL/GenBank/DDBJ whole genome shotgun (WGS) entry which is preliminary data.</text>
</comment>
<dbReference type="InterPro" id="IPR050300">
    <property type="entry name" value="GDXG_lipolytic_enzyme"/>
</dbReference>
<dbReference type="Proteomes" id="UP000095256">
    <property type="component" value="Unassembled WGS sequence"/>
</dbReference>
<evidence type="ECO:0000259" key="4">
    <source>
        <dbReference type="Pfam" id="PF07859"/>
    </source>
</evidence>
<dbReference type="RefSeq" id="WP_069699318.1">
    <property type="nucleotide sequence ID" value="NZ_JAGGMA010000043.1"/>
</dbReference>
<keyword evidence="6" id="KW-1185">Reference proteome</keyword>
<feature type="active site" evidence="3">
    <location>
        <position position="204"/>
    </location>
</feature>
<dbReference type="PANTHER" id="PTHR48081:SF8">
    <property type="entry name" value="ALPHA_BETA HYDROLASE FOLD-3 DOMAIN-CONTAINING PROTEIN-RELATED"/>
    <property type="match status" value="1"/>
</dbReference>
<proteinExistence type="inferred from homology"/>
<organism evidence="5 6">
    <name type="scientific">Enterococcus rivorum</name>
    <dbReference type="NCBI Taxonomy" id="762845"/>
    <lineage>
        <taxon>Bacteria</taxon>
        <taxon>Bacillati</taxon>
        <taxon>Bacillota</taxon>
        <taxon>Bacilli</taxon>
        <taxon>Lactobacillales</taxon>
        <taxon>Enterococcaceae</taxon>
        <taxon>Enterococcus</taxon>
    </lineage>
</organism>
<dbReference type="OrthoDB" id="9815425at2"/>
<evidence type="ECO:0000256" key="3">
    <source>
        <dbReference type="PROSITE-ProRule" id="PRU10038"/>
    </source>
</evidence>
<dbReference type="InterPro" id="IPR033140">
    <property type="entry name" value="Lipase_GDXG_put_SER_AS"/>
</dbReference>
<dbReference type="STRING" id="762845.BCR26_15700"/>
<dbReference type="PROSITE" id="PS01174">
    <property type="entry name" value="LIPASE_GDXG_SER"/>
    <property type="match status" value="1"/>
</dbReference>
<dbReference type="Gene3D" id="3.40.50.1820">
    <property type="entry name" value="alpha/beta hydrolase"/>
    <property type="match status" value="1"/>
</dbReference>
<dbReference type="SUPFAM" id="SSF53474">
    <property type="entry name" value="alpha/beta-Hydrolases"/>
    <property type="match status" value="1"/>
</dbReference>
<evidence type="ECO:0000313" key="6">
    <source>
        <dbReference type="Proteomes" id="UP000095256"/>
    </source>
</evidence>
<evidence type="ECO:0000256" key="2">
    <source>
        <dbReference type="ARBA" id="ARBA00022801"/>
    </source>
</evidence>
<protein>
    <submittedName>
        <fullName evidence="5">Alpha/beta hydrolase</fullName>
    </submittedName>
</protein>
<evidence type="ECO:0000256" key="1">
    <source>
        <dbReference type="ARBA" id="ARBA00010515"/>
    </source>
</evidence>
<dbReference type="AlphaFoldDB" id="A0A1E5KV04"/>
<dbReference type="Pfam" id="PF07859">
    <property type="entry name" value="Abhydrolase_3"/>
    <property type="match status" value="1"/>
</dbReference>
<dbReference type="InterPro" id="IPR029058">
    <property type="entry name" value="AB_hydrolase_fold"/>
</dbReference>
<evidence type="ECO:0000313" key="5">
    <source>
        <dbReference type="EMBL" id="OEH81702.1"/>
    </source>
</evidence>
<dbReference type="InterPro" id="IPR019826">
    <property type="entry name" value="Carboxylesterase_B_AS"/>
</dbReference>
<keyword evidence="2 5" id="KW-0378">Hydrolase</keyword>
<comment type="similarity">
    <text evidence="1">Belongs to the 'GDXG' lipolytic enzyme family.</text>
</comment>
<dbReference type="PROSITE" id="PS00122">
    <property type="entry name" value="CARBOXYLESTERASE_B_1"/>
    <property type="match status" value="1"/>
</dbReference>
<name>A0A1E5KV04_9ENTE</name>